<feature type="compositionally biased region" description="Basic and acidic residues" evidence="1">
    <location>
        <begin position="349"/>
        <end position="364"/>
    </location>
</feature>
<feature type="compositionally biased region" description="Basic and acidic residues" evidence="1">
    <location>
        <begin position="161"/>
        <end position="182"/>
    </location>
</feature>
<feature type="non-terminal residue" evidence="2">
    <location>
        <position position="402"/>
    </location>
</feature>
<dbReference type="EMBL" id="CADCTL010000119">
    <property type="protein sequence ID" value="CAA9243014.1"/>
    <property type="molecule type" value="Genomic_DNA"/>
</dbReference>
<feature type="region of interest" description="Disordered" evidence="1">
    <location>
        <begin position="117"/>
        <end position="271"/>
    </location>
</feature>
<feature type="compositionally biased region" description="Basic residues" evidence="1">
    <location>
        <begin position="365"/>
        <end position="387"/>
    </location>
</feature>
<feature type="region of interest" description="Disordered" evidence="1">
    <location>
        <begin position="344"/>
        <end position="402"/>
    </location>
</feature>
<evidence type="ECO:0000313" key="2">
    <source>
        <dbReference type="EMBL" id="CAA9243014.1"/>
    </source>
</evidence>
<name>A0A6J4I6T5_9PROT</name>
<feature type="compositionally biased region" description="Basic residues" evidence="1">
    <location>
        <begin position="140"/>
        <end position="154"/>
    </location>
</feature>
<feature type="non-terminal residue" evidence="2">
    <location>
        <position position="1"/>
    </location>
</feature>
<evidence type="ECO:0000256" key="1">
    <source>
        <dbReference type="SAM" id="MobiDB-lite"/>
    </source>
</evidence>
<gene>
    <name evidence="2" type="ORF">AVDCRST_MAG04-1716</name>
</gene>
<protein>
    <submittedName>
        <fullName evidence="2">Uncharacterized protein</fullName>
    </submittedName>
</protein>
<dbReference type="AlphaFoldDB" id="A0A6J4I6T5"/>
<accession>A0A6J4I6T5</accession>
<organism evidence="2">
    <name type="scientific">uncultured Acetobacteraceae bacterium</name>
    <dbReference type="NCBI Taxonomy" id="169975"/>
    <lineage>
        <taxon>Bacteria</taxon>
        <taxon>Pseudomonadati</taxon>
        <taxon>Pseudomonadota</taxon>
        <taxon>Alphaproteobacteria</taxon>
        <taxon>Acetobacterales</taxon>
        <taxon>Acetobacteraceae</taxon>
        <taxon>environmental samples</taxon>
    </lineage>
</organism>
<feature type="compositionally biased region" description="Low complexity" evidence="1">
    <location>
        <begin position="221"/>
        <end position="235"/>
    </location>
</feature>
<proteinExistence type="predicted"/>
<sequence length="402" mass="42406">APASCGGAARVVRRARLPPPVVRRPRGLPGALARNAGDGVVHLERDRLRFPRRNHDHAAPVAHGPVRRLPGRVGGAGGRPDGAAADGVCQPARLARHGAAGGGGRAGRVALGGAELRQRPRLGGGQPGAAIDDRADCGRRPHGRRHVGGRRHQQRQPAARPDARRRDPRGRGDRRRVLGERRALRRGARGGTGPARPRPAAPPVRRRRARADRGRAGRGAAGPAAGRRLAGDGRVQPVRLAFQQPRAGDRAGAPAARAGGGRAARRHGRRRRLRGRAADRVAGAAGGLRAVLPRRHRALPGERRAVRAGPAPAARGRGAGVERLRRLRLQHHAGDLGVHRLASGAAKPRARDPLGLHRPGADRLRPHRAARGGHRPARGLRGLRGRRAAGVGPHTPLVARSL</sequence>
<reference evidence="2" key="1">
    <citation type="submission" date="2020-02" db="EMBL/GenBank/DDBJ databases">
        <authorList>
            <person name="Meier V. D."/>
        </authorList>
    </citation>
    <scope>NUCLEOTIDE SEQUENCE</scope>
    <source>
        <strain evidence="2">AVDCRST_MAG04</strain>
    </source>
</reference>